<feature type="region of interest" description="Disordered" evidence="1">
    <location>
        <begin position="1"/>
        <end position="58"/>
    </location>
</feature>
<feature type="compositionally biased region" description="Polar residues" evidence="1">
    <location>
        <begin position="26"/>
        <end position="39"/>
    </location>
</feature>
<evidence type="ECO:0000256" key="1">
    <source>
        <dbReference type="SAM" id="MobiDB-lite"/>
    </source>
</evidence>
<name>B7P638_IXOSC</name>
<accession>B7P638</accession>
<dbReference type="EMBL" id="ABJB010866642">
    <property type="status" value="NOT_ANNOTATED_CDS"/>
    <property type="molecule type" value="Genomic_DNA"/>
</dbReference>
<dbReference type="EnsemblMetazoa" id="ISCW000272-RA">
    <property type="protein sequence ID" value="ISCW000272-PA"/>
    <property type="gene ID" value="ISCW000272"/>
</dbReference>
<dbReference type="PaxDb" id="6945-B7P638"/>
<organism>
    <name type="scientific">Ixodes scapularis</name>
    <name type="common">Black-legged tick</name>
    <name type="synonym">Deer tick</name>
    <dbReference type="NCBI Taxonomy" id="6945"/>
    <lineage>
        <taxon>Eukaryota</taxon>
        <taxon>Metazoa</taxon>
        <taxon>Ecdysozoa</taxon>
        <taxon>Arthropoda</taxon>
        <taxon>Chelicerata</taxon>
        <taxon>Arachnida</taxon>
        <taxon>Acari</taxon>
        <taxon>Parasitiformes</taxon>
        <taxon>Ixodida</taxon>
        <taxon>Ixodoidea</taxon>
        <taxon>Ixodidae</taxon>
        <taxon>Ixodinae</taxon>
        <taxon>Ixodes</taxon>
    </lineage>
</organism>
<protein>
    <submittedName>
        <fullName evidence="2 3">Uncharacterized protein</fullName>
    </submittedName>
</protein>
<gene>
    <name evidence="2" type="ORF">IscW_ISCW000272</name>
</gene>
<proteinExistence type="predicted"/>
<dbReference type="VEuPathDB" id="VectorBase:ISCW000272"/>
<feature type="non-terminal residue" evidence="2">
    <location>
        <position position="58"/>
    </location>
</feature>
<evidence type="ECO:0000313" key="2">
    <source>
        <dbReference type="EMBL" id="EEC02060.1"/>
    </source>
</evidence>
<dbReference type="InParanoid" id="B7P638"/>
<feature type="compositionally biased region" description="Basic and acidic residues" evidence="1">
    <location>
        <begin position="1"/>
        <end position="25"/>
    </location>
</feature>
<dbReference type="Proteomes" id="UP000001555">
    <property type="component" value="Unassembled WGS sequence"/>
</dbReference>
<dbReference type="EMBL" id="DS644139">
    <property type="protein sequence ID" value="EEC02060.1"/>
    <property type="molecule type" value="Genomic_DNA"/>
</dbReference>
<dbReference type="VEuPathDB" id="VectorBase:ISCI000272"/>
<reference evidence="2 4" key="1">
    <citation type="submission" date="2008-03" db="EMBL/GenBank/DDBJ databases">
        <title>Annotation of Ixodes scapularis.</title>
        <authorList>
            <consortium name="Ixodes scapularis Genome Project Consortium"/>
            <person name="Caler E."/>
            <person name="Hannick L.I."/>
            <person name="Bidwell S."/>
            <person name="Joardar V."/>
            <person name="Thiagarajan M."/>
            <person name="Amedeo P."/>
            <person name="Galinsky K.J."/>
            <person name="Schobel S."/>
            <person name="Inman J."/>
            <person name="Hostetler J."/>
            <person name="Miller J."/>
            <person name="Hammond M."/>
            <person name="Megy K."/>
            <person name="Lawson D."/>
            <person name="Kodira C."/>
            <person name="Sutton G."/>
            <person name="Meyer J."/>
            <person name="Hill C.A."/>
            <person name="Birren B."/>
            <person name="Nene V."/>
            <person name="Collins F."/>
            <person name="Alarcon-Chaidez F."/>
            <person name="Wikel S."/>
            <person name="Strausberg R."/>
        </authorList>
    </citation>
    <scope>NUCLEOTIDE SEQUENCE [LARGE SCALE GENOMIC DNA]</scope>
    <source>
        <strain evidence="4">Wikel</strain>
        <strain evidence="2">Wikel colony</strain>
    </source>
</reference>
<reference evidence="3" key="2">
    <citation type="submission" date="2020-05" db="UniProtKB">
        <authorList>
            <consortium name="EnsemblMetazoa"/>
        </authorList>
    </citation>
    <scope>IDENTIFICATION</scope>
    <source>
        <strain evidence="3">wikel</strain>
    </source>
</reference>
<keyword evidence="4" id="KW-1185">Reference proteome</keyword>
<dbReference type="HOGENOM" id="CLU_2984936_0_0_1"/>
<evidence type="ECO:0000313" key="4">
    <source>
        <dbReference type="Proteomes" id="UP000001555"/>
    </source>
</evidence>
<feature type="non-terminal residue" evidence="2">
    <location>
        <position position="1"/>
    </location>
</feature>
<sequence length="58" mass="6296">TQHQQNGRDRGKSDGVRKPEQDDRNASPSDTPDPQLDNNASRRCEAGKAAVSTMRASS</sequence>
<dbReference type="AlphaFoldDB" id="B7P638"/>
<evidence type="ECO:0000313" key="3">
    <source>
        <dbReference type="EnsemblMetazoa" id="ISCW000272-PA"/>
    </source>
</evidence>